<dbReference type="GO" id="GO:0003677">
    <property type="term" value="F:DNA binding"/>
    <property type="evidence" value="ECO:0007669"/>
    <property type="project" value="UniProtKB-KW"/>
</dbReference>
<dbReference type="Pfam" id="PF01555">
    <property type="entry name" value="N6_N4_Mtase"/>
    <property type="match status" value="1"/>
</dbReference>
<evidence type="ECO:0000256" key="6">
    <source>
        <dbReference type="ARBA" id="ARBA00022747"/>
    </source>
</evidence>
<dbReference type="InterPro" id="IPR001091">
    <property type="entry name" value="RM_Methyltransferase"/>
</dbReference>
<comment type="catalytic activity">
    <reaction evidence="8">
        <text>a 2'-deoxycytidine in DNA + S-adenosyl-L-methionine = an N(4)-methyl-2'-deoxycytidine in DNA + S-adenosyl-L-homocysteine + H(+)</text>
        <dbReference type="Rhea" id="RHEA:16857"/>
        <dbReference type="Rhea" id="RHEA-COMP:11369"/>
        <dbReference type="Rhea" id="RHEA-COMP:13674"/>
        <dbReference type="ChEBI" id="CHEBI:15378"/>
        <dbReference type="ChEBI" id="CHEBI:57856"/>
        <dbReference type="ChEBI" id="CHEBI:59789"/>
        <dbReference type="ChEBI" id="CHEBI:85452"/>
        <dbReference type="ChEBI" id="CHEBI:137933"/>
        <dbReference type="EC" id="2.1.1.113"/>
    </reaction>
</comment>
<dbReference type="AlphaFoldDB" id="A0A382EPR4"/>
<evidence type="ECO:0000256" key="1">
    <source>
        <dbReference type="ARBA" id="ARBA00010203"/>
    </source>
</evidence>
<dbReference type="InterPro" id="IPR029063">
    <property type="entry name" value="SAM-dependent_MTases_sf"/>
</dbReference>
<dbReference type="GO" id="GO:0008170">
    <property type="term" value="F:N-methyltransferase activity"/>
    <property type="evidence" value="ECO:0007669"/>
    <property type="project" value="InterPro"/>
</dbReference>
<keyword evidence="3" id="KW-0489">Methyltransferase</keyword>
<keyword evidence="5" id="KW-0949">S-adenosyl-L-methionine</keyword>
<accession>A0A382EPR4</accession>
<keyword evidence="4" id="KW-0808">Transferase</keyword>
<evidence type="ECO:0000256" key="8">
    <source>
        <dbReference type="ARBA" id="ARBA00049120"/>
    </source>
</evidence>
<name>A0A382EPR4_9ZZZZ</name>
<organism evidence="10">
    <name type="scientific">marine metagenome</name>
    <dbReference type="NCBI Taxonomy" id="408172"/>
    <lineage>
        <taxon>unclassified sequences</taxon>
        <taxon>metagenomes</taxon>
        <taxon>ecological metagenomes</taxon>
    </lineage>
</organism>
<dbReference type="PRINTS" id="PR00508">
    <property type="entry name" value="S21N4MTFRASE"/>
</dbReference>
<keyword evidence="6" id="KW-0680">Restriction system</keyword>
<proteinExistence type="inferred from homology"/>
<comment type="similarity">
    <text evidence="1">Belongs to the N(4)/N(6)-methyltransferase family. N(4) subfamily.</text>
</comment>
<dbReference type="GO" id="GO:0015667">
    <property type="term" value="F:site-specific DNA-methyltransferase (cytosine-N4-specific) activity"/>
    <property type="evidence" value="ECO:0007669"/>
    <property type="project" value="UniProtKB-EC"/>
</dbReference>
<dbReference type="InterPro" id="IPR017985">
    <property type="entry name" value="MeTrfase_CN4_CS"/>
</dbReference>
<evidence type="ECO:0000256" key="3">
    <source>
        <dbReference type="ARBA" id="ARBA00022603"/>
    </source>
</evidence>
<evidence type="ECO:0000256" key="5">
    <source>
        <dbReference type="ARBA" id="ARBA00022691"/>
    </source>
</evidence>
<evidence type="ECO:0000256" key="4">
    <source>
        <dbReference type="ARBA" id="ARBA00022679"/>
    </source>
</evidence>
<dbReference type="GO" id="GO:0009307">
    <property type="term" value="P:DNA restriction-modification system"/>
    <property type="evidence" value="ECO:0007669"/>
    <property type="project" value="UniProtKB-KW"/>
</dbReference>
<reference evidence="10" key="1">
    <citation type="submission" date="2018-05" db="EMBL/GenBank/DDBJ databases">
        <authorList>
            <person name="Lanie J.A."/>
            <person name="Ng W.-L."/>
            <person name="Kazmierczak K.M."/>
            <person name="Andrzejewski T.M."/>
            <person name="Davidsen T.M."/>
            <person name="Wayne K.J."/>
            <person name="Tettelin H."/>
            <person name="Glass J.I."/>
            <person name="Rusch D."/>
            <person name="Podicherti R."/>
            <person name="Tsui H.-C.T."/>
            <person name="Winkler M.E."/>
        </authorList>
    </citation>
    <scope>NUCLEOTIDE SEQUENCE</scope>
</reference>
<dbReference type="Gene3D" id="3.40.50.150">
    <property type="entry name" value="Vaccinia Virus protein VP39"/>
    <property type="match status" value="1"/>
</dbReference>
<evidence type="ECO:0000256" key="2">
    <source>
        <dbReference type="ARBA" id="ARBA00012185"/>
    </source>
</evidence>
<sequence>MASEHTTFFADSSSMESVESESVALMVTSPPYPMIEMWDEGFGESNPAITEALEAEDGWKAFELMHEIFDDIWAECFRVLSASGFACINIGDATRTIGGEFALYTNRARIDMKMIELGFTPLPSIIWRKQSNAPNKFMGSGTLPAGAYVTHEHEHILIYRKGGKRQFKTPQEKQQRRESAIFWEERNAWFSDMWDSLKGTRQNLGDDVNRKRSAAYLYELPFRIIAMYSVKGETVLDPFMGTGSTHAAALALGRNSIGYEIDPSLKKTIETTMANAVGW</sequence>
<gene>
    <name evidence="10" type="ORF">METZ01_LOCUS205203</name>
</gene>
<dbReference type="EC" id="2.1.1.113" evidence="2"/>
<evidence type="ECO:0000259" key="9">
    <source>
        <dbReference type="Pfam" id="PF01555"/>
    </source>
</evidence>
<feature type="domain" description="DNA methylase N-4/N-6" evidence="9">
    <location>
        <begin position="23"/>
        <end position="269"/>
    </location>
</feature>
<protein>
    <recommendedName>
        <fullName evidence="2">site-specific DNA-methyltransferase (cytosine-N(4)-specific)</fullName>
        <ecNumber evidence="2">2.1.1.113</ecNumber>
    </recommendedName>
</protein>
<dbReference type="PROSITE" id="PS00093">
    <property type="entry name" value="N4_MTASE"/>
    <property type="match status" value="1"/>
</dbReference>
<dbReference type="EMBL" id="UINC01045508">
    <property type="protein sequence ID" value="SVB52349.1"/>
    <property type="molecule type" value="Genomic_DNA"/>
</dbReference>
<dbReference type="SUPFAM" id="SSF53335">
    <property type="entry name" value="S-adenosyl-L-methionine-dependent methyltransferases"/>
    <property type="match status" value="1"/>
</dbReference>
<evidence type="ECO:0000256" key="7">
    <source>
        <dbReference type="ARBA" id="ARBA00023125"/>
    </source>
</evidence>
<dbReference type="InterPro" id="IPR002941">
    <property type="entry name" value="DNA_methylase_N4/N6"/>
</dbReference>
<feature type="non-terminal residue" evidence="10">
    <location>
        <position position="279"/>
    </location>
</feature>
<dbReference type="GO" id="GO:0032259">
    <property type="term" value="P:methylation"/>
    <property type="evidence" value="ECO:0007669"/>
    <property type="project" value="UniProtKB-KW"/>
</dbReference>
<keyword evidence="7" id="KW-0238">DNA-binding</keyword>
<evidence type="ECO:0000313" key="10">
    <source>
        <dbReference type="EMBL" id="SVB52349.1"/>
    </source>
</evidence>